<dbReference type="InterPro" id="IPR027417">
    <property type="entry name" value="P-loop_NTPase"/>
</dbReference>
<dbReference type="Proteomes" id="UP000033996">
    <property type="component" value="Unassembled WGS sequence"/>
</dbReference>
<gene>
    <name evidence="2" type="ORF">UT35_C0004G0001</name>
</gene>
<dbReference type="GO" id="GO:0003678">
    <property type="term" value="F:DNA helicase activity"/>
    <property type="evidence" value="ECO:0007669"/>
    <property type="project" value="InterPro"/>
</dbReference>
<dbReference type="AlphaFoldDB" id="A0A837HQR5"/>
<keyword evidence="2" id="KW-0067">ATP-binding</keyword>
<comment type="caution">
    <text evidence="2">The sequence shown here is derived from an EMBL/GenBank/DDBJ whole genome shotgun (WGS) entry which is preliminary data.</text>
</comment>
<name>A0A837HQR5_9BACT</name>
<dbReference type="InterPro" id="IPR007694">
    <property type="entry name" value="DNA_helicase_DnaB-like_C"/>
</dbReference>
<evidence type="ECO:0000313" key="3">
    <source>
        <dbReference type="Proteomes" id="UP000033996"/>
    </source>
</evidence>
<feature type="non-terminal residue" evidence="2">
    <location>
        <position position="281"/>
    </location>
</feature>
<keyword evidence="2" id="KW-0347">Helicase</keyword>
<dbReference type="PANTHER" id="PTHR30153:SF2">
    <property type="entry name" value="REPLICATIVE DNA HELICASE"/>
    <property type="match status" value="1"/>
</dbReference>
<dbReference type="PROSITE" id="PS51199">
    <property type="entry name" value="SF4_HELICASE"/>
    <property type="match status" value="1"/>
</dbReference>
<sequence>MDNKTQKLIEFEEWLANYDKDDRIISSYEARDLISQQPISQKLNSKIPTLNKLLDGFELGELVVVSGRTAHGKTLFAQTLTGNFEQDGIKCLWFSYELTVRQFLERFNPLPLFYLPKTLEGKDIKWIEYKIWEAKLKYECRAVFIDHLGFLSDVEKNKDKRSEIDSLVRKIKTLAIKHNIIIFLLWHNKKPPEGFRKYEATEDDLKESSGIAQDSDIVLMINRQEVNGDWDAGLAKINIIKSRRSGVMRKSVNLIIKNNRFEELSPALDTTKEYPDDEILK</sequence>
<evidence type="ECO:0000313" key="2">
    <source>
        <dbReference type="EMBL" id="KKR09462.1"/>
    </source>
</evidence>
<dbReference type="Pfam" id="PF03796">
    <property type="entry name" value="DnaB_C"/>
    <property type="match status" value="2"/>
</dbReference>
<feature type="domain" description="SF4 helicase" evidence="1">
    <location>
        <begin position="36"/>
        <end position="268"/>
    </location>
</feature>
<protein>
    <submittedName>
        <fullName evidence="2">Replicative DNA helicase-like protein</fullName>
    </submittedName>
</protein>
<evidence type="ECO:0000259" key="1">
    <source>
        <dbReference type="PROSITE" id="PS51199"/>
    </source>
</evidence>
<dbReference type="EMBL" id="LBWL01000004">
    <property type="protein sequence ID" value="KKR09462.1"/>
    <property type="molecule type" value="Genomic_DNA"/>
</dbReference>
<dbReference type="SUPFAM" id="SSF52540">
    <property type="entry name" value="P-loop containing nucleoside triphosphate hydrolases"/>
    <property type="match status" value="1"/>
</dbReference>
<accession>A0A837HQR5</accession>
<dbReference type="Gene3D" id="3.40.50.300">
    <property type="entry name" value="P-loop containing nucleotide triphosphate hydrolases"/>
    <property type="match status" value="2"/>
</dbReference>
<proteinExistence type="predicted"/>
<organism evidence="2 3">
    <name type="scientific">Candidatus Yanofskybacteria bacterium GW2011_GWD1_39_16</name>
    <dbReference type="NCBI Taxonomy" id="1619030"/>
    <lineage>
        <taxon>Bacteria</taxon>
        <taxon>Candidatus Yanofskyibacteriota</taxon>
    </lineage>
</organism>
<dbReference type="GO" id="GO:0005524">
    <property type="term" value="F:ATP binding"/>
    <property type="evidence" value="ECO:0007669"/>
    <property type="project" value="InterPro"/>
</dbReference>
<keyword evidence="2" id="KW-0378">Hydrolase</keyword>
<keyword evidence="2" id="KW-0547">Nucleotide-binding</keyword>
<reference evidence="2 3" key="1">
    <citation type="journal article" date="2015" name="Nature">
        <title>rRNA introns, odd ribosomes, and small enigmatic genomes across a large radiation of phyla.</title>
        <authorList>
            <person name="Brown C.T."/>
            <person name="Hug L.A."/>
            <person name="Thomas B.C."/>
            <person name="Sharon I."/>
            <person name="Castelle C.J."/>
            <person name="Singh A."/>
            <person name="Wilkins M.J."/>
            <person name="Williams K.H."/>
            <person name="Banfield J.F."/>
        </authorList>
    </citation>
    <scope>NUCLEOTIDE SEQUENCE [LARGE SCALE GENOMIC DNA]</scope>
</reference>
<dbReference type="GO" id="GO:0006260">
    <property type="term" value="P:DNA replication"/>
    <property type="evidence" value="ECO:0007669"/>
    <property type="project" value="InterPro"/>
</dbReference>
<dbReference type="GO" id="GO:0005829">
    <property type="term" value="C:cytosol"/>
    <property type="evidence" value="ECO:0007669"/>
    <property type="project" value="TreeGrafter"/>
</dbReference>
<dbReference type="PANTHER" id="PTHR30153">
    <property type="entry name" value="REPLICATIVE DNA HELICASE DNAB"/>
    <property type="match status" value="1"/>
</dbReference>